<feature type="compositionally biased region" description="Basic and acidic residues" evidence="1">
    <location>
        <begin position="101"/>
        <end position="110"/>
    </location>
</feature>
<evidence type="ECO:0000313" key="4">
    <source>
        <dbReference type="Proteomes" id="UP000537775"/>
    </source>
</evidence>
<keyword evidence="3" id="KW-0966">Cell projection</keyword>
<dbReference type="EMBL" id="JACHML010000001">
    <property type="protein sequence ID" value="MBB6392391.1"/>
    <property type="molecule type" value="Genomic_DNA"/>
</dbReference>
<evidence type="ECO:0000256" key="2">
    <source>
        <dbReference type="SAM" id="Phobius"/>
    </source>
</evidence>
<evidence type="ECO:0000256" key="1">
    <source>
        <dbReference type="SAM" id="MobiDB-lite"/>
    </source>
</evidence>
<keyword evidence="3" id="KW-0969">Cilium</keyword>
<sequence>MRRPRARAAPIEDTMHLLVSAATAASTPTPTLEVDPDLVTPGVWGFAIIVFVTLAVILLVWDMLRRIRRGRVRADIAEELDAEEAARRESEGAEGVDEDGEAPREPRDRD</sequence>
<keyword evidence="2" id="KW-0812">Transmembrane</keyword>
<keyword evidence="3" id="KW-0282">Flagellum</keyword>
<keyword evidence="2" id="KW-1133">Transmembrane helix</keyword>
<feature type="region of interest" description="Disordered" evidence="1">
    <location>
        <begin position="79"/>
        <end position="110"/>
    </location>
</feature>
<protein>
    <submittedName>
        <fullName evidence="3">Flagellar biosynthesis/type III secretory pathway M-ring protein FliF/YscJ</fullName>
    </submittedName>
</protein>
<gene>
    <name evidence="3" type="ORF">HD594_002704</name>
</gene>
<reference evidence="3 4" key="1">
    <citation type="submission" date="2020-08" db="EMBL/GenBank/DDBJ databases">
        <title>Sequencing the genomes of 1000 actinobacteria strains.</title>
        <authorList>
            <person name="Klenk H.-P."/>
        </authorList>
    </citation>
    <scope>NUCLEOTIDE SEQUENCE [LARGE SCALE GENOMIC DNA]</scope>
    <source>
        <strain evidence="3 4">DSM 12511</strain>
    </source>
</reference>
<comment type="caution">
    <text evidence="3">The sequence shown here is derived from an EMBL/GenBank/DDBJ whole genome shotgun (WGS) entry which is preliminary data.</text>
</comment>
<keyword evidence="4" id="KW-1185">Reference proteome</keyword>
<dbReference type="Proteomes" id="UP000537775">
    <property type="component" value="Unassembled WGS sequence"/>
</dbReference>
<keyword evidence="2" id="KW-0472">Membrane</keyword>
<dbReference type="RefSeq" id="WP_309297732.1">
    <property type="nucleotide sequence ID" value="NZ_BAAAJR010000013.1"/>
</dbReference>
<accession>A0A7X0FRN6</accession>
<dbReference type="AlphaFoldDB" id="A0A7X0FRN6"/>
<evidence type="ECO:0000313" key="3">
    <source>
        <dbReference type="EMBL" id="MBB6392391.1"/>
    </source>
</evidence>
<proteinExistence type="predicted"/>
<name>A0A7X0FRN6_9MICO</name>
<organism evidence="3 4">
    <name type="scientific">Microbacterium thalassium</name>
    <dbReference type="NCBI Taxonomy" id="362649"/>
    <lineage>
        <taxon>Bacteria</taxon>
        <taxon>Bacillati</taxon>
        <taxon>Actinomycetota</taxon>
        <taxon>Actinomycetes</taxon>
        <taxon>Micrococcales</taxon>
        <taxon>Microbacteriaceae</taxon>
        <taxon>Microbacterium</taxon>
    </lineage>
</organism>
<feature type="transmembrane region" description="Helical" evidence="2">
    <location>
        <begin position="43"/>
        <end position="64"/>
    </location>
</feature>